<feature type="transmembrane region" description="Helical" evidence="9">
    <location>
        <begin position="363"/>
        <end position="383"/>
    </location>
</feature>
<comment type="subcellular location">
    <subcellularLocation>
        <location evidence="1 9">Cell membrane</location>
        <topology evidence="1 9">Multi-pass membrane protein</topology>
    </subcellularLocation>
</comment>
<comment type="similarity">
    <text evidence="2 9">Belongs to the branched chain amino acid transporter family.</text>
</comment>
<evidence type="ECO:0000313" key="11">
    <source>
        <dbReference type="Proteomes" id="UP001144612"/>
    </source>
</evidence>
<feature type="transmembrane region" description="Helical" evidence="9">
    <location>
        <begin position="332"/>
        <end position="351"/>
    </location>
</feature>
<evidence type="ECO:0000256" key="2">
    <source>
        <dbReference type="ARBA" id="ARBA00008540"/>
    </source>
</evidence>
<feature type="transmembrane region" description="Helical" evidence="9">
    <location>
        <begin position="403"/>
        <end position="421"/>
    </location>
</feature>
<evidence type="ECO:0000313" key="10">
    <source>
        <dbReference type="EMBL" id="MCY6959079.1"/>
    </source>
</evidence>
<feature type="transmembrane region" description="Helical" evidence="9">
    <location>
        <begin position="39"/>
        <end position="66"/>
    </location>
</feature>
<dbReference type="PANTHER" id="PTHR30588:SF0">
    <property type="entry name" value="BRANCHED-CHAIN AMINO ACID PERMEASE BRNQ"/>
    <property type="match status" value="1"/>
</dbReference>
<comment type="caution">
    <text evidence="10">The sequence shown here is derived from an EMBL/GenBank/DDBJ whole genome shotgun (WGS) entry which is preliminary data.</text>
</comment>
<protein>
    <recommendedName>
        <fullName evidence="9">Branched-chain amino acid transport system carrier protein</fullName>
    </recommendedName>
</protein>
<proteinExistence type="inferred from homology"/>
<reference evidence="10" key="1">
    <citation type="submission" date="2022-12" db="EMBL/GenBank/DDBJ databases">
        <title>Clostridium sp. nov., isolated from industrial wastewater.</title>
        <authorList>
            <person name="Jiayan W."/>
        </authorList>
    </citation>
    <scope>NUCLEOTIDE SEQUENCE</scope>
    <source>
        <strain evidence="10">ZC22-4</strain>
    </source>
</reference>
<evidence type="ECO:0000256" key="5">
    <source>
        <dbReference type="ARBA" id="ARBA00022692"/>
    </source>
</evidence>
<dbReference type="Proteomes" id="UP001144612">
    <property type="component" value="Unassembled WGS sequence"/>
</dbReference>
<evidence type="ECO:0000256" key="8">
    <source>
        <dbReference type="ARBA" id="ARBA00023136"/>
    </source>
</evidence>
<evidence type="ECO:0000256" key="1">
    <source>
        <dbReference type="ARBA" id="ARBA00004651"/>
    </source>
</evidence>
<evidence type="ECO:0000256" key="4">
    <source>
        <dbReference type="ARBA" id="ARBA00022475"/>
    </source>
</evidence>
<comment type="function">
    <text evidence="9">Component of the transport system for branched-chain amino acids.</text>
</comment>
<feature type="transmembrane region" description="Helical" evidence="9">
    <location>
        <begin position="116"/>
        <end position="134"/>
    </location>
</feature>
<keyword evidence="6 9" id="KW-0029">Amino-acid transport</keyword>
<feature type="transmembrane region" description="Helical" evidence="9">
    <location>
        <begin position="187"/>
        <end position="208"/>
    </location>
</feature>
<keyword evidence="5 9" id="KW-0812">Transmembrane</keyword>
<dbReference type="EMBL" id="JAPQFJ010000010">
    <property type="protein sequence ID" value="MCY6959079.1"/>
    <property type="molecule type" value="Genomic_DNA"/>
</dbReference>
<dbReference type="Pfam" id="PF05525">
    <property type="entry name" value="Branch_AA_trans"/>
    <property type="match status" value="1"/>
</dbReference>
<accession>A0ABT4D9T7</accession>
<feature type="transmembrane region" description="Helical" evidence="9">
    <location>
        <begin position="78"/>
        <end position="96"/>
    </location>
</feature>
<organism evidence="10 11">
    <name type="scientific">Clostridium brassicae</name>
    <dbReference type="NCBI Taxonomy" id="2999072"/>
    <lineage>
        <taxon>Bacteria</taxon>
        <taxon>Bacillati</taxon>
        <taxon>Bacillota</taxon>
        <taxon>Clostridia</taxon>
        <taxon>Eubacteriales</taxon>
        <taxon>Clostridiaceae</taxon>
        <taxon>Clostridium</taxon>
    </lineage>
</organism>
<keyword evidence="7 9" id="KW-1133">Transmembrane helix</keyword>
<feature type="transmembrane region" description="Helical" evidence="9">
    <location>
        <begin position="307"/>
        <end position="326"/>
    </location>
</feature>
<dbReference type="InterPro" id="IPR004685">
    <property type="entry name" value="Brnchd-chn_aa_trnsp_Livcs"/>
</dbReference>
<keyword evidence="8 9" id="KW-0472">Membrane</keyword>
<feature type="transmembrane region" description="Helical" evidence="9">
    <location>
        <begin position="220"/>
        <end position="244"/>
    </location>
</feature>
<evidence type="ECO:0000256" key="9">
    <source>
        <dbReference type="RuleBase" id="RU362122"/>
    </source>
</evidence>
<name>A0ABT4D9T7_9CLOT</name>
<keyword evidence="4" id="KW-1003">Cell membrane</keyword>
<sequence>MNKKTKDTLILGTALFAMFFGAGNLIFPPSLGLLSGKNWIVCGIGFFLTAAGMPLLGIIAVSKAGGTISHISNKINPIFGKIFAIIIILSIGPLLAIPRTGATTYEMGIKPIFPEINPLISSIIFFGITLYFVIKPSEIVDKIAKILTPLLLIMIFLIIIKGIISPLGSAVTKMDVNPFSKGFTEGYQTMDALASLLFGGVVLNSIISKGYESEKDHINMTIKAGIIASLGLGLVYGGLIYLGASTNSIFPPNKEKADLLITITNSLLGDFGKIALGIVVSLACLTTSIGLTATVGNYFSDLSNNRVSYKIIVIITVIISTIFANIGLEKIVLLSVPLLVMVYPIAIVLILMNIFNKYIPKNAYTGAVIGAFIISLYDGASAAKINTSFFSTIINVLPLSKYGFAWITPAIIGGFISTFLLKHSNLSNEPHI</sequence>
<evidence type="ECO:0000256" key="7">
    <source>
        <dbReference type="ARBA" id="ARBA00022989"/>
    </source>
</evidence>
<gene>
    <name evidence="10" type="primary">brnQ</name>
    <name evidence="10" type="ORF">OW729_10735</name>
</gene>
<feature type="transmembrane region" description="Helical" evidence="9">
    <location>
        <begin position="146"/>
        <end position="167"/>
    </location>
</feature>
<dbReference type="RefSeq" id="WP_268061501.1">
    <property type="nucleotide sequence ID" value="NZ_JAPQFJ010000010.1"/>
</dbReference>
<evidence type="ECO:0000256" key="3">
    <source>
        <dbReference type="ARBA" id="ARBA00022448"/>
    </source>
</evidence>
<keyword evidence="3 9" id="KW-0813">Transport</keyword>
<feature type="transmembrane region" description="Helical" evidence="9">
    <location>
        <begin position="274"/>
        <end position="295"/>
    </location>
</feature>
<feature type="transmembrane region" description="Helical" evidence="9">
    <location>
        <begin position="9"/>
        <end position="27"/>
    </location>
</feature>
<dbReference type="NCBIfam" id="TIGR00796">
    <property type="entry name" value="livcs"/>
    <property type="match status" value="1"/>
</dbReference>
<evidence type="ECO:0000256" key="6">
    <source>
        <dbReference type="ARBA" id="ARBA00022970"/>
    </source>
</evidence>
<dbReference type="PANTHER" id="PTHR30588">
    <property type="entry name" value="BRANCHED-CHAIN AMINO ACID TRANSPORT SYSTEM 2 CARRIER PROTEIN"/>
    <property type="match status" value="1"/>
</dbReference>
<keyword evidence="11" id="KW-1185">Reference proteome</keyword>